<evidence type="ECO:0000313" key="4">
    <source>
        <dbReference type="Proteomes" id="UP001301012"/>
    </source>
</evidence>
<comment type="caution">
    <text evidence="3">The sequence shown here is derived from an EMBL/GenBank/DDBJ whole genome shotgun (WGS) entry which is preliminary data.</text>
</comment>
<evidence type="ECO:0000256" key="1">
    <source>
        <dbReference type="SAM" id="MobiDB-lite"/>
    </source>
</evidence>
<evidence type="ECO:0000313" key="3">
    <source>
        <dbReference type="EMBL" id="MDK2563990.1"/>
    </source>
</evidence>
<feature type="compositionally biased region" description="Low complexity" evidence="1">
    <location>
        <begin position="77"/>
        <end position="95"/>
    </location>
</feature>
<reference evidence="3 4" key="1">
    <citation type="submission" date="2023-05" db="EMBL/GenBank/DDBJ databases">
        <title>Rombocin, a short stable natural nisin variant, displays selective antimicrobial activity against Listeria monocytogenes and employs dual mode of action to kill target bacterial strains.</title>
        <authorList>
            <person name="Wambui J."/>
            <person name="Stephan R."/>
            <person name="Kuipers O.P."/>
        </authorList>
    </citation>
    <scope>NUCLEOTIDE SEQUENCE [LARGE SCALE GENOMIC DNA]</scope>
    <source>
        <strain evidence="3 4">RC002</strain>
    </source>
</reference>
<organism evidence="3 4">
    <name type="scientific">Romboutsia sedimentorum</name>
    <dbReference type="NCBI Taxonomy" id="1368474"/>
    <lineage>
        <taxon>Bacteria</taxon>
        <taxon>Bacillati</taxon>
        <taxon>Bacillota</taxon>
        <taxon>Clostridia</taxon>
        <taxon>Peptostreptococcales</taxon>
        <taxon>Peptostreptococcaceae</taxon>
        <taxon>Romboutsia</taxon>
    </lineage>
</organism>
<feature type="transmembrane region" description="Helical" evidence="2">
    <location>
        <begin position="151"/>
        <end position="172"/>
    </location>
</feature>
<proteinExistence type="predicted"/>
<dbReference type="RefSeq" id="WP_284132920.1">
    <property type="nucleotide sequence ID" value="NZ_JASKYM010000004.1"/>
</dbReference>
<feature type="region of interest" description="Disordered" evidence="1">
    <location>
        <begin position="48"/>
        <end position="122"/>
    </location>
</feature>
<gene>
    <name evidence="3" type="ORF">QOZ84_10540</name>
</gene>
<sequence length="177" mass="19915">MKKRNIKLISLFTLSLLLIIGSLNLVLVTKSYASENKNEIYCLAQSKPRSGGFSSGGSRSYSKPKSTIIKPDSGSFSTKPNKTYNNNNSNSSTKPDSGSFSTKPKNNDKTYENKEYKDYKGGSRNTYNRGGFYGFFNPLYGMRHGFRTTSWITKVVIAITIIVVLYIVIDFIRNRKN</sequence>
<keyword evidence="2" id="KW-0812">Transmembrane</keyword>
<keyword evidence="2" id="KW-0472">Membrane</keyword>
<keyword evidence="2" id="KW-1133">Transmembrane helix</keyword>
<name>A0ABT7EAP7_9FIRM</name>
<dbReference type="EMBL" id="JASKYM010000004">
    <property type="protein sequence ID" value="MDK2563990.1"/>
    <property type="molecule type" value="Genomic_DNA"/>
</dbReference>
<feature type="compositionally biased region" description="Basic and acidic residues" evidence="1">
    <location>
        <begin position="105"/>
        <end position="121"/>
    </location>
</feature>
<evidence type="ECO:0000256" key="2">
    <source>
        <dbReference type="SAM" id="Phobius"/>
    </source>
</evidence>
<dbReference type="Proteomes" id="UP001301012">
    <property type="component" value="Unassembled WGS sequence"/>
</dbReference>
<feature type="compositionally biased region" description="Low complexity" evidence="1">
    <location>
        <begin position="48"/>
        <end position="66"/>
    </location>
</feature>
<protein>
    <submittedName>
        <fullName evidence="3">Uncharacterized protein</fullName>
    </submittedName>
</protein>
<accession>A0ABT7EAP7</accession>
<keyword evidence="4" id="KW-1185">Reference proteome</keyword>